<organism evidence="2 3">
    <name type="scientific">Nonomuraea jabiensis</name>
    <dbReference type="NCBI Taxonomy" id="882448"/>
    <lineage>
        <taxon>Bacteria</taxon>
        <taxon>Bacillati</taxon>
        <taxon>Actinomycetota</taxon>
        <taxon>Actinomycetes</taxon>
        <taxon>Streptosporangiales</taxon>
        <taxon>Streptosporangiaceae</taxon>
        <taxon>Nonomuraea</taxon>
    </lineage>
</organism>
<feature type="transmembrane region" description="Helical" evidence="1">
    <location>
        <begin position="93"/>
        <end position="109"/>
    </location>
</feature>
<proteinExistence type="predicted"/>
<evidence type="ECO:0000313" key="3">
    <source>
        <dbReference type="Proteomes" id="UP000579153"/>
    </source>
</evidence>
<protein>
    <submittedName>
        <fullName evidence="2">Uncharacterized protein</fullName>
    </submittedName>
</protein>
<keyword evidence="3" id="KW-1185">Reference proteome</keyword>
<dbReference type="AlphaFoldDB" id="A0A7W9G2N9"/>
<name>A0A7W9G2N9_9ACTN</name>
<accession>A0A7W9G2N9</accession>
<keyword evidence="1" id="KW-0472">Membrane</keyword>
<reference evidence="2 3" key="1">
    <citation type="submission" date="2020-08" db="EMBL/GenBank/DDBJ databases">
        <title>Sequencing the genomes of 1000 actinobacteria strains.</title>
        <authorList>
            <person name="Klenk H.-P."/>
        </authorList>
    </citation>
    <scope>NUCLEOTIDE SEQUENCE [LARGE SCALE GENOMIC DNA]</scope>
    <source>
        <strain evidence="2 3">DSM 45507</strain>
    </source>
</reference>
<feature type="transmembrane region" description="Helical" evidence="1">
    <location>
        <begin position="21"/>
        <end position="38"/>
    </location>
</feature>
<keyword evidence="1" id="KW-1133">Transmembrane helix</keyword>
<dbReference type="Proteomes" id="UP000579153">
    <property type="component" value="Unassembled WGS sequence"/>
</dbReference>
<evidence type="ECO:0000313" key="2">
    <source>
        <dbReference type="EMBL" id="MBB5776071.1"/>
    </source>
</evidence>
<dbReference type="RefSeq" id="WP_185069653.1">
    <property type="nucleotide sequence ID" value="NZ_JACHMB010000001.1"/>
</dbReference>
<evidence type="ECO:0000256" key="1">
    <source>
        <dbReference type="SAM" id="Phobius"/>
    </source>
</evidence>
<feature type="transmembrane region" description="Helical" evidence="1">
    <location>
        <begin position="44"/>
        <end position="61"/>
    </location>
</feature>
<feature type="transmembrane region" description="Helical" evidence="1">
    <location>
        <begin position="121"/>
        <end position="137"/>
    </location>
</feature>
<comment type="caution">
    <text evidence="2">The sequence shown here is derived from an EMBL/GenBank/DDBJ whole genome shotgun (WGS) entry which is preliminary data.</text>
</comment>
<gene>
    <name evidence="2" type="ORF">HD596_002827</name>
</gene>
<dbReference type="EMBL" id="JACHMB010000001">
    <property type="protein sequence ID" value="MBB5776071.1"/>
    <property type="molecule type" value="Genomic_DNA"/>
</dbReference>
<keyword evidence="1" id="KW-0812">Transmembrane</keyword>
<sequence length="192" mass="20376">MQAANIAPAPKRRIHVLTGRWPTAVALGLTLLTVSSGSDLSSEVRSLAQVLPALPLLYLAVAKLGRPALSWPLLGVGMVIIIGARLLDLVAPSTVLLALALVVLVWGLIDGHSRRSGAFRIQAIGMIGFGALALAGLALDPEIGRYVVAAGWLLHGVWDFVHLRRGKVVSRSYAEWCGVLDVLIGLELIFLV</sequence>
<feature type="transmembrane region" description="Helical" evidence="1">
    <location>
        <begin position="68"/>
        <end position="87"/>
    </location>
</feature>